<evidence type="ECO:0000313" key="2">
    <source>
        <dbReference type="Proteomes" id="UP000474159"/>
    </source>
</evidence>
<name>A0A6L3SWU7_9HYPH</name>
<protein>
    <submittedName>
        <fullName evidence="1">Uncharacterized protein</fullName>
    </submittedName>
</protein>
<keyword evidence="2" id="KW-1185">Reference proteome</keyword>
<dbReference type="Proteomes" id="UP000474159">
    <property type="component" value="Unassembled WGS sequence"/>
</dbReference>
<dbReference type="EMBL" id="VZZK01000014">
    <property type="protein sequence ID" value="KAB1078336.1"/>
    <property type="molecule type" value="Genomic_DNA"/>
</dbReference>
<dbReference type="AlphaFoldDB" id="A0A6L3SWU7"/>
<sequence length="536" mass="58090">MIGPTLRVVRSRARPTELGRALINPSPALSSAALMTDAAGANWYLPVYAGVVGRDAFASTLAPDGTLTLYLMAELPTELAGRLGTAGPVFDGTQFGLVLDASGDGVTIPLTATREGGNLWRLCARLAGAALTRAQAALFDATPNVAVEIIQTLTLAAPQTETFITRNWANDTLRAGLLDAFGGIPFDSAATFLAMIGEADPDYARQFLVLAVSHRRRIPAPPLPGYVQWQVDWNGRAYNYYQDNQERARVFYLPDAFELARGPADAPAVSLLQFSLPEGEPSVERTRATFRLFGRPVVDEGRIEHAARSLRGKLGLTPQMVSAQDAHGVKTSLTQYLPNGQASASKPELQAEAVIDLSAGVRNEVHLNFTQFRAIWSAIFSVAPENPLFRGWIDVEVLGGRYKDRLDFSGRLPKGLEAGFFDDILEVSTGTTHSVRFNVRTVLRAFAGPPEILEVEVTFPSGSAALTASRLQGDITVERSIRDIIIGRQDTDTYPYRLRIVREDGSVTCCAGTARRDTPNLWLSVDQIRACTGLCA</sequence>
<dbReference type="OrthoDB" id="6012460at2"/>
<accession>A0A6L3SWU7</accession>
<dbReference type="RefSeq" id="WP_151000956.1">
    <property type="nucleotide sequence ID" value="NZ_BPQY01000343.1"/>
</dbReference>
<reference evidence="1 2" key="1">
    <citation type="submission" date="2019-09" db="EMBL/GenBank/DDBJ databases">
        <title>YIM 48816 draft genome.</title>
        <authorList>
            <person name="Jiang L."/>
        </authorList>
    </citation>
    <scope>NUCLEOTIDE SEQUENCE [LARGE SCALE GENOMIC DNA]</scope>
    <source>
        <strain evidence="1 2">YIM 48816</strain>
    </source>
</reference>
<organism evidence="1 2">
    <name type="scientific">Methylobacterium soli</name>
    <dbReference type="NCBI Taxonomy" id="553447"/>
    <lineage>
        <taxon>Bacteria</taxon>
        <taxon>Pseudomonadati</taxon>
        <taxon>Pseudomonadota</taxon>
        <taxon>Alphaproteobacteria</taxon>
        <taxon>Hyphomicrobiales</taxon>
        <taxon>Methylobacteriaceae</taxon>
        <taxon>Methylobacterium</taxon>
    </lineage>
</organism>
<gene>
    <name evidence="1" type="ORF">F6X53_14670</name>
</gene>
<proteinExistence type="predicted"/>
<evidence type="ECO:0000313" key="1">
    <source>
        <dbReference type="EMBL" id="KAB1078336.1"/>
    </source>
</evidence>
<comment type="caution">
    <text evidence="1">The sequence shown here is derived from an EMBL/GenBank/DDBJ whole genome shotgun (WGS) entry which is preliminary data.</text>
</comment>